<dbReference type="RefSeq" id="WP_132003949.1">
    <property type="nucleotide sequence ID" value="NZ_JBHUNN010000002.1"/>
</dbReference>
<comment type="caution">
    <text evidence="4">The sequence shown here is derived from an EMBL/GenBank/DDBJ whole genome shotgun (WGS) entry which is preliminary data.</text>
</comment>
<dbReference type="Gene3D" id="3.40.50.2020">
    <property type="match status" value="1"/>
</dbReference>
<organism evidence="4 5">
    <name type="scientific">Camelimonas lactis</name>
    <dbReference type="NCBI Taxonomy" id="659006"/>
    <lineage>
        <taxon>Bacteria</taxon>
        <taxon>Pseudomonadati</taxon>
        <taxon>Pseudomonadota</taxon>
        <taxon>Alphaproteobacteria</taxon>
        <taxon>Hyphomicrobiales</taxon>
        <taxon>Chelatococcaceae</taxon>
        <taxon>Camelimonas</taxon>
    </lineage>
</organism>
<evidence type="ECO:0000259" key="2">
    <source>
        <dbReference type="Pfam" id="PF00156"/>
    </source>
</evidence>
<dbReference type="InterPro" id="IPR029057">
    <property type="entry name" value="PRTase-like"/>
</dbReference>
<dbReference type="OrthoDB" id="9779910at2"/>
<dbReference type="PANTHER" id="PTHR47505:SF1">
    <property type="entry name" value="DNA UTILIZATION PROTEIN YHGH"/>
    <property type="match status" value="1"/>
</dbReference>
<gene>
    <name evidence="4" type="ORF">EV666_10369</name>
</gene>
<feature type="domain" description="Double zinc ribbon" evidence="3">
    <location>
        <begin position="38"/>
        <end position="85"/>
    </location>
</feature>
<dbReference type="InterPro" id="IPR000836">
    <property type="entry name" value="PRTase_dom"/>
</dbReference>
<dbReference type="Pfam" id="PF00156">
    <property type="entry name" value="Pribosyltran"/>
    <property type="match status" value="1"/>
</dbReference>
<evidence type="ECO:0000313" key="5">
    <source>
        <dbReference type="Proteomes" id="UP000294881"/>
    </source>
</evidence>
<evidence type="ECO:0000256" key="1">
    <source>
        <dbReference type="ARBA" id="ARBA00008007"/>
    </source>
</evidence>
<dbReference type="AlphaFoldDB" id="A0A4R2GVC5"/>
<feature type="domain" description="Phosphoribosyltransferase" evidence="2">
    <location>
        <begin position="190"/>
        <end position="263"/>
    </location>
</feature>
<dbReference type="Proteomes" id="UP000294881">
    <property type="component" value="Unassembled WGS sequence"/>
</dbReference>
<accession>A0A4R2GVC5</accession>
<dbReference type="EMBL" id="SLWL01000003">
    <property type="protein sequence ID" value="TCO14562.1"/>
    <property type="molecule type" value="Genomic_DNA"/>
</dbReference>
<evidence type="ECO:0000259" key="3">
    <source>
        <dbReference type="Pfam" id="PF18912"/>
    </source>
</evidence>
<dbReference type="Pfam" id="PF18912">
    <property type="entry name" value="DZR_2"/>
    <property type="match status" value="1"/>
</dbReference>
<name>A0A4R2GVC5_9HYPH</name>
<sequence length="270" mass="28494">MTETQNAAQYAPEDDGQARLAAWRRLPALFAGVRRAGLNMLYPPICLHCSQAISAPHALCPACWRSLGFITRPCCERLGAPFATDPGAGVVSPAAIADPPPWSRARAAVRYDGVARDLVHAMKFGDRPDIAHLLGRMMATAGAGLLAEADLLTPTPLHRTRLWSRRFNQAAALAAAVSRHGGPPAVPDILRRVRRTAPQVGLTRTARASNLRGAFVVAPGARARIVGKRVLLVDDVMTSGATAAAATRALLKAGAAQVDVLTFALVVRAG</sequence>
<proteinExistence type="inferred from homology"/>
<dbReference type="InterPro" id="IPR044005">
    <property type="entry name" value="DZR_2"/>
</dbReference>
<dbReference type="PANTHER" id="PTHR47505">
    <property type="entry name" value="DNA UTILIZATION PROTEIN YHGH"/>
    <property type="match status" value="1"/>
</dbReference>
<protein>
    <submittedName>
        <fullName evidence="4">ComF family protein</fullName>
    </submittedName>
</protein>
<dbReference type="SUPFAM" id="SSF53271">
    <property type="entry name" value="PRTase-like"/>
    <property type="match status" value="1"/>
</dbReference>
<comment type="similarity">
    <text evidence="1">Belongs to the ComF/GntX family.</text>
</comment>
<evidence type="ECO:0000313" key="4">
    <source>
        <dbReference type="EMBL" id="TCO14562.1"/>
    </source>
</evidence>
<dbReference type="InterPro" id="IPR051910">
    <property type="entry name" value="ComF/GntX_DNA_util-trans"/>
</dbReference>
<reference evidence="4 5" key="1">
    <citation type="submission" date="2019-03" db="EMBL/GenBank/DDBJ databases">
        <title>Genomic Encyclopedia of Type Strains, Phase IV (KMG-IV): sequencing the most valuable type-strain genomes for metagenomic binning, comparative biology and taxonomic classification.</title>
        <authorList>
            <person name="Goeker M."/>
        </authorList>
    </citation>
    <scope>NUCLEOTIDE SEQUENCE [LARGE SCALE GENOMIC DNA]</scope>
    <source>
        <strain evidence="4 5">DSM 22958</strain>
    </source>
</reference>
<keyword evidence="5" id="KW-1185">Reference proteome</keyword>